<dbReference type="EMBL" id="LNYO01000010">
    <property type="protein sequence ID" value="KTD37694.1"/>
    <property type="molecule type" value="Genomic_DNA"/>
</dbReference>
<proteinExistence type="predicted"/>
<organism evidence="2 3">
    <name type="scientific">Legionella nautarum</name>
    <dbReference type="NCBI Taxonomy" id="45070"/>
    <lineage>
        <taxon>Bacteria</taxon>
        <taxon>Pseudomonadati</taxon>
        <taxon>Pseudomonadota</taxon>
        <taxon>Gammaproteobacteria</taxon>
        <taxon>Legionellales</taxon>
        <taxon>Legionellaceae</taxon>
        <taxon>Legionella</taxon>
    </lineage>
</organism>
<evidence type="ECO:0000313" key="3">
    <source>
        <dbReference type="Proteomes" id="UP000054725"/>
    </source>
</evidence>
<sequence>MHYQNRSILLASKHQKEKAIADVFFDKLACTLDVHDFDTDEFGTFTGEIARTTSPYQTCVLKARHAAERYKYELAISSEGSFGAHPSFPFIPSDHEIMVFLDRKNNWIIAEQYITPKTNYCMMTINPQTELNDFLKRAGFPEHALTLQTHSDKKVVAKGIRDIKALQTALASGFKLEKELFLATDMRAMMNPTRMQAIAVLAEKLVNRIRCCCPLCSAPGFGFKKTEGSLLCRQCASLTSLYQQEIWGCIQCDYFEKYSRKDGLIEAEPQYCNYCNP</sequence>
<accession>A0A0W0WZD2</accession>
<protein>
    <recommendedName>
        <fullName evidence="1">DUF6671 domain-containing protein</fullName>
    </recommendedName>
</protein>
<comment type="caution">
    <text evidence="2">The sequence shown here is derived from an EMBL/GenBank/DDBJ whole genome shotgun (WGS) entry which is preliminary data.</text>
</comment>
<dbReference type="OrthoDB" id="9793837at2"/>
<dbReference type="InterPro" id="IPR046612">
    <property type="entry name" value="DUF6671"/>
</dbReference>
<evidence type="ECO:0000313" key="2">
    <source>
        <dbReference type="EMBL" id="KTD37694.1"/>
    </source>
</evidence>
<dbReference type="PATRIC" id="fig|45070.6.peg.664"/>
<dbReference type="Proteomes" id="UP000054725">
    <property type="component" value="Unassembled WGS sequence"/>
</dbReference>
<reference evidence="2 3" key="1">
    <citation type="submission" date="2015-11" db="EMBL/GenBank/DDBJ databases">
        <title>Genomic analysis of 38 Legionella species identifies large and diverse effector repertoires.</title>
        <authorList>
            <person name="Burstein D."/>
            <person name="Amaro F."/>
            <person name="Zusman T."/>
            <person name="Lifshitz Z."/>
            <person name="Cohen O."/>
            <person name="Gilbert J.A."/>
            <person name="Pupko T."/>
            <person name="Shuman H.A."/>
            <person name="Segal G."/>
        </authorList>
    </citation>
    <scope>NUCLEOTIDE SEQUENCE [LARGE SCALE GENOMIC DNA]</scope>
    <source>
        <strain evidence="2 3">ATCC 49506</strain>
    </source>
</reference>
<dbReference type="STRING" id="45070.Lnau_0625"/>
<dbReference type="AlphaFoldDB" id="A0A0W0WZD2"/>
<name>A0A0W0WZD2_9GAMM</name>
<dbReference type="RefSeq" id="WP_058503699.1">
    <property type="nucleotide sequence ID" value="NZ_CAAAIF010000021.1"/>
</dbReference>
<feature type="domain" description="DUF6671" evidence="1">
    <location>
        <begin position="63"/>
        <end position="277"/>
    </location>
</feature>
<gene>
    <name evidence="2" type="ORF">Lnau_0625</name>
</gene>
<evidence type="ECO:0000259" key="1">
    <source>
        <dbReference type="Pfam" id="PF20376"/>
    </source>
</evidence>
<keyword evidence="3" id="KW-1185">Reference proteome</keyword>
<dbReference type="Pfam" id="PF20376">
    <property type="entry name" value="DUF6671"/>
    <property type="match status" value="1"/>
</dbReference>